<sequence>MIHIVFQHNDVEVLRKAFELEPSFQGEVVEIQDEFAVGPIAGIYSAEGIEARKQWWREVLAGGDYDGLVDNGNTGDDNSTVESLKQRLAEDAKEVVWIWAAQNKHDVSGYYWLMSQLKEFQGRVFILYLNNLPFINEKGQIFYPENLFTIPPKEFLKARKLARPITLSEFEIDPDEWNRLCQEDRGVRILEGGKKLSQYDYSYYDEELRKFITGDWIKASKLIGQFLGKARQTTGDAYVLWRIKQLVAAGELDVQGELKGMRDFEVRGKAAAAAAAVTVEEQAG</sequence>
<gene>
    <name evidence="3" type="ORF">GCM10011511_01780</name>
</gene>
<accession>A0A8J2U6I0</accession>
<evidence type="ECO:0000259" key="2">
    <source>
        <dbReference type="Pfam" id="PF12395"/>
    </source>
</evidence>
<evidence type="ECO:0008006" key="5">
    <source>
        <dbReference type="Google" id="ProtNLM"/>
    </source>
</evidence>
<dbReference type="InterPro" id="IPR022123">
    <property type="entry name" value="DUF3658"/>
</dbReference>
<dbReference type="Pfam" id="PF08874">
    <property type="entry name" value="DUF1835"/>
    <property type="match status" value="1"/>
</dbReference>
<comment type="caution">
    <text evidence="3">The sequence shown here is derived from an EMBL/GenBank/DDBJ whole genome shotgun (WGS) entry which is preliminary data.</text>
</comment>
<dbReference type="Proteomes" id="UP000607559">
    <property type="component" value="Unassembled WGS sequence"/>
</dbReference>
<dbReference type="RefSeq" id="WP_188927576.1">
    <property type="nucleotide sequence ID" value="NZ_BMJC01000001.1"/>
</dbReference>
<keyword evidence="4" id="KW-1185">Reference proteome</keyword>
<feature type="domain" description="DUF1835" evidence="1">
    <location>
        <begin position="2"/>
        <end position="127"/>
    </location>
</feature>
<proteinExistence type="predicted"/>
<dbReference type="EMBL" id="BMJC01000001">
    <property type="protein sequence ID" value="GGA82456.1"/>
    <property type="molecule type" value="Genomic_DNA"/>
</dbReference>
<evidence type="ECO:0000259" key="1">
    <source>
        <dbReference type="Pfam" id="PF08874"/>
    </source>
</evidence>
<evidence type="ECO:0000313" key="3">
    <source>
        <dbReference type="EMBL" id="GGA82456.1"/>
    </source>
</evidence>
<dbReference type="InterPro" id="IPR014973">
    <property type="entry name" value="DUF1835"/>
</dbReference>
<protein>
    <recommendedName>
        <fullName evidence="5">DUF1835 domain-containing protein</fullName>
    </recommendedName>
</protein>
<dbReference type="AlphaFoldDB" id="A0A8J2U6I0"/>
<reference evidence="3" key="2">
    <citation type="submission" date="2020-09" db="EMBL/GenBank/DDBJ databases">
        <authorList>
            <person name="Sun Q."/>
            <person name="Zhou Y."/>
        </authorList>
    </citation>
    <scope>NUCLEOTIDE SEQUENCE</scope>
    <source>
        <strain evidence="3">CGMCC 1.15448</strain>
    </source>
</reference>
<organism evidence="3 4">
    <name type="scientific">Puia dinghuensis</name>
    <dbReference type="NCBI Taxonomy" id="1792502"/>
    <lineage>
        <taxon>Bacteria</taxon>
        <taxon>Pseudomonadati</taxon>
        <taxon>Bacteroidota</taxon>
        <taxon>Chitinophagia</taxon>
        <taxon>Chitinophagales</taxon>
        <taxon>Chitinophagaceae</taxon>
        <taxon>Puia</taxon>
    </lineage>
</organism>
<feature type="domain" description="DUF3658" evidence="2">
    <location>
        <begin position="160"/>
        <end position="264"/>
    </location>
</feature>
<dbReference type="Pfam" id="PF12395">
    <property type="entry name" value="DUF3658"/>
    <property type="match status" value="1"/>
</dbReference>
<name>A0A8J2U6I0_9BACT</name>
<reference evidence="3" key="1">
    <citation type="journal article" date="2014" name="Int. J. Syst. Evol. Microbiol.">
        <title>Complete genome sequence of Corynebacterium casei LMG S-19264T (=DSM 44701T), isolated from a smear-ripened cheese.</title>
        <authorList>
            <consortium name="US DOE Joint Genome Institute (JGI-PGF)"/>
            <person name="Walter F."/>
            <person name="Albersmeier A."/>
            <person name="Kalinowski J."/>
            <person name="Ruckert C."/>
        </authorList>
    </citation>
    <scope>NUCLEOTIDE SEQUENCE</scope>
    <source>
        <strain evidence="3">CGMCC 1.15448</strain>
    </source>
</reference>
<evidence type="ECO:0000313" key="4">
    <source>
        <dbReference type="Proteomes" id="UP000607559"/>
    </source>
</evidence>